<evidence type="ECO:0000313" key="5">
    <source>
        <dbReference type="EMBL" id="EIW87633.1"/>
    </source>
</evidence>
<evidence type="ECO:0000313" key="6">
    <source>
        <dbReference type="Proteomes" id="UP000035062"/>
    </source>
</evidence>
<evidence type="ECO:0000259" key="4">
    <source>
        <dbReference type="SMART" id="SM00062"/>
    </source>
</evidence>
<organism evidence="5 6">
    <name type="scientific">Alishewanella agri BL06</name>
    <dbReference type="NCBI Taxonomy" id="1195246"/>
    <lineage>
        <taxon>Bacteria</taxon>
        <taxon>Pseudomonadati</taxon>
        <taxon>Pseudomonadota</taxon>
        <taxon>Gammaproteobacteria</taxon>
        <taxon>Alteromonadales</taxon>
        <taxon>Alteromonadaceae</taxon>
        <taxon>Alishewanella</taxon>
    </lineage>
</organism>
<name>I8U6K7_9ALTE</name>
<dbReference type="Proteomes" id="UP000035062">
    <property type="component" value="Unassembled WGS sequence"/>
</dbReference>
<evidence type="ECO:0000256" key="2">
    <source>
        <dbReference type="ARBA" id="ARBA00022729"/>
    </source>
</evidence>
<dbReference type="AlphaFoldDB" id="I8U6K7"/>
<dbReference type="PANTHER" id="PTHR35936:SF6">
    <property type="entry name" value="AMINO ACID ABC TRANSPORTER SUBSTRATE-BINDING PAAT FAMILY PROTEIN"/>
    <property type="match status" value="1"/>
</dbReference>
<sequence length="250" mass="27944">MRGLLLISSLILTSAPVVADTGSLRAIVSSSNAPPYALFDESGDLAGGISKDILEALASRSTLTLNFLPLPRGRVEQWLLRDEADIACFLSPAWVEQPELLAWSPSLFTTRQVIVRRSHSPSITQLTDLLGKRVGTDRGFSYPEFDAVFSQRLIIRDDAISLQSNLMRLQKQRLDAVLTVDRAYEYHQQQFNSEGLHADPLWAAPDNVYCAINPNQPELASRVQQTLQLMIDDGTIQRILLRYQPAVRKE</sequence>
<dbReference type="eggNOG" id="COG0834">
    <property type="taxonomic scope" value="Bacteria"/>
</dbReference>
<dbReference type="Gene3D" id="3.40.190.10">
    <property type="entry name" value="Periplasmic binding protein-like II"/>
    <property type="match status" value="2"/>
</dbReference>
<feature type="signal peptide" evidence="3">
    <location>
        <begin position="1"/>
        <end position="19"/>
    </location>
</feature>
<dbReference type="InterPro" id="IPR001638">
    <property type="entry name" value="Solute-binding_3/MltF_N"/>
</dbReference>
<feature type="chain" id="PRO_5003714780" description="Solute-binding protein family 3/N-terminal domain-containing protein" evidence="3">
    <location>
        <begin position="20"/>
        <end position="250"/>
    </location>
</feature>
<gene>
    <name evidence="5" type="ORF">AGRI_13970</name>
</gene>
<keyword evidence="6" id="KW-1185">Reference proteome</keyword>
<dbReference type="Pfam" id="PF00497">
    <property type="entry name" value="SBP_bac_3"/>
    <property type="match status" value="1"/>
</dbReference>
<proteinExistence type="inferred from homology"/>
<evidence type="ECO:0000256" key="3">
    <source>
        <dbReference type="SAM" id="SignalP"/>
    </source>
</evidence>
<evidence type="ECO:0000256" key="1">
    <source>
        <dbReference type="ARBA" id="ARBA00010333"/>
    </source>
</evidence>
<dbReference type="PANTHER" id="PTHR35936">
    <property type="entry name" value="MEMBRANE-BOUND LYTIC MUREIN TRANSGLYCOSYLASE F"/>
    <property type="match status" value="1"/>
</dbReference>
<dbReference type="PATRIC" id="fig|1195246.3.peg.2772"/>
<comment type="similarity">
    <text evidence="1">Belongs to the bacterial solute-binding protein 3 family.</text>
</comment>
<protein>
    <recommendedName>
        <fullName evidence="4">Solute-binding protein family 3/N-terminal domain-containing protein</fullName>
    </recommendedName>
</protein>
<comment type="caution">
    <text evidence="5">The sequence shown here is derived from an EMBL/GenBank/DDBJ whole genome shotgun (WGS) entry which is preliminary data.</text>
</comment>
<dbReference type="SMART" id="SM00062">
    <property type="entry name" value="PBPb"/>
    <property type="match status" value="1"/>
</dbReference>
<feature type="domain" description="Solute-binding protein family 3/N-terminal" evidence="4">
    <location>
        <begin position="23"/>
        <end position="247"/>
    </location>
</feature>
<accession>I8U6K7</accession>
<dbReference type="RefSeq" id="WP_008985558.1">
    <property type="nucleotide sequence ID" value="NZ_AKKU01000026.1"/>
</dbReference>
<keyword evidence="2 3" id="KW-0732">Signal</keyword>
<dbReference type="STRING" id="1195246.AGRI_13970"/>
<dbReference type="SUPFAM" id="SSF53850">
    <property type="entry name" value="Periplasmic binding protein-like II"/>
    <property type="match status" value="1"/>
</dbReference>
<dbReference type="EMBL" id="AKKU01000026">
    <property type="protein sequence ID" value="EIW87633.1"/>
    <property type="molecule type" value="Genomic_DNA"/>
</dbReference>
<reference evidence="5 6" key="1">
    <citation type="journal article" date="2012" name="J. Bacteriol.">
        <title>Genome Sequence of Pectin-Degrading Alishewanella agri, Isolated from Landfill Soil.</title>
        <authorList>
            <person name="Kim J."/>
            <person name="Jung J."/>
            <person name="Sung J.S."/>
            <person name="Chun J."/>
            <person name="Park W."/>
        </authorList>
    </citation>
    <scope>NUCLEOTIDE SEQUENCE [LARGE SCALE GENOMIC DNA]</scope>
    <source>
        <strain evidence="5 6">BL06</strain>
    </source>
</reference>